<protein>
    <submittedName>
        <fullName evidence="1">Uncharacterized protein</fullName>
    </submittedName>
</protein>
<dbReference type="PANTHER" id="PTHR33067:SF9">
    <property type="entry name" value="RNA-DIRECTED DNA POLYMERASE"/>
    <property type="match status" value="1"/>
</dbReference>
<feature type="non-terminal residue" evidence="1">
    <location>
        <position position="1"/>
    </location>
</feature>
<dbReference type="PANTHER" id="PTHR33067">
    <property type="entry name" value="RNA-DIRECTED DNA POLYMERASE-RELATED"/>
    <property type="match status" value="1"/>
</dbReference>
<dbReference type="Proteomes" id="UP001151760">
    <property type="component" value="Unassembled WGS sequence"/>
</dbReference>
<comment type="caution">
    <text evidence="1">The sequence shown here is derived from an EMBL/GenBank/DDBJ whole genome shotgun (WGS) entry which is preliminary data.</text>
</comment>
<name>A0ABQ4XAU7_9ASTR</name>
<organism evidence="1 2">
    <name type="scientific">Tanacetum coccineum</name>
    <dbReference type="NCBI Taxonomy" id="301880"/>
    <lineage>
        <taxon>Eukaryota</taxon>
        <taxon>Viridiplantae</taxon>
        <taxon>Streptophyta</taxon>
        <taxon>Embryophyta</taxon>
        <taxon>Tracheophyta</taxon>
        <taxon>Spermatophyta</taxon>
        <taxon>Magnoliopsida</taxon>
        <taxon>eudicotyledons</taxon>
        <taxon>Gunneridae</taxon>
        <taxon>Pentapetalae</taxon>
        <taxon>asterids</taxon>
        <taxon>campanulids</taxon>
        <taxon>Asterales</taxon>
        <taxon>Asteraceae</taxon>
        <taxon>Asteroideae</taxon>
        <taxon>Anthemideae</taxon>
        <taxon>Anthemidinae</taxon>
        <taxon>Tanacetum</taxon>
    </lineage>
</organism>
<sequence length="448" mass="52070">NPQDHVKSISTAEEANIPSIRRIEPTRYAVSSPQKDDKIKLSRVSVPFLSRLKEYEYDEEEVLKGLKKLQVNSAVSATSLKRLLKEKTRIKEEIKETMNEHYSAIIKDDLTPKEKDPRSFTLPCKINGLCFDKALADLGASVSVVPYLTFTKLGLGLRERMELDLEARLMGEALILNRSQDFEFEDFLELNDLNEPLELRNHENEDLDPEIKEGEIIDEPMSDIVAIRHYNRIVEKIDEYPSFCDYGRKIPINYAYILQFPCMIGYEHVNVNFFPVLSINIMSKSFYNSLMKEKIEYKWKNIVGTFINVSIFVGNFSIITDFTVMENIDAYRDNDMGDVIFRKPFFRDVGVEARWFDGFITIHNGNDNVTYQMARSHPRFKHLSNEQCNKIRPLLKVSAQDKLDGTSHPYQKLKGFYKGVLNLGSEYIKEEKMFEWLTRGHVNVHEMN</sequence>
<dbReference type="Gene3D" id="2.40.70.10">
    <property type="entry name" value="Acid Proteases"/>
    <property type="match status" value="1"/>
</dbReference>
<evidence type="ECO:0000313" key="2">
    <source>
        <dbReference type="Proteomes" id="UP001151760"/>
    </source>
</evidence>
<accession>A0ABQ4XAU7</accession>
<reference evidence="1" key="1">
    <citation type="journal article" date="2022" name="Int. J. Mol. Sci.">
        <title>Draft Genome of Tanacetum Coccineum: Genomic Comparison of Closely Related Tanacetum-Family Plants.</title>
        <authorList>
            <person name="Yamashiro T."/>
            <person name="Shiraishi A."/>
            <person name="Nakayama K."/>
            <person name="Satake H."/>
        </authorList>
    </citation>
    <scope>NUCLEOTIDE SEQUENCE</scope>
</reference>
<dbReference type="InterPro" id="IPR021109">
    <property type="entry name" value="Peptidase_aspartic_dom_sf"/>
</dbReference>
<keyword evidence="2" id="KW-1185">Reference proteome</keyword>
<reference evidence="1" key="2">
    <citation type="submission" date="2022-01" db="EMBL/GenBank/DDBJ databases">
        <authorList>
            <person name="Yamashiro T."/>
            <person name="Shiraishi A."/>
            <person name="Satake H."/>
            <person name="Nakayama K."/>
        </authorList>
    </citation>
    <scope>NUCLEOTIDE SEQUENCE</scope>
</reference>
<dbReference type="EMBL" id="BQNB010009330">
    <property type="protein sequence ID" value="GJS61990.1"/>
    <property type="molecule type" value="Genomic_DNA"/>
</dbReference>
<gene>
    <name evidence="1" type="ORF">Tco_0656774</name>
</gene>
<proteinExistence type="predicted"/>
<evidence type="ECO:0000313" key="1">
    <source>
        <dbReference type="EMBL" id="GJS61990.1"/>
    </source>
</evidence>